<proteinExistence type="predicted"/>
<keyword evidence="2" id="KW-1185">Reference proteome</keyword>
<dbReference type="Proteomes" id="UP001500320">
    <property type="component" value="Unassembled WGS sequence"/>
</dbReference>
<reference evidence="2" key="1">
    <citation type="journal article" date="2019" name="Int. J. Syst. Evol. Microbiol.">
        <title>The Global Catalogue of Microorganisms (GCM) 10K type strain sequencing project: providing services to taxonomists for standard genome sequencing and annotation.</title>
        <authorList>
            <consortium name="The Broad Institute Genomics Platform"/>
            <consortium name="The Broad Institute Genome Sequencing Center for Infectious Disease"/>
            <person name="Wu L."/>
            <person name="Ma J."/>
        </authorList>
    </citation>
    <scope>NUCLEOTIDE SEQUENCE [LARGE SCALE GENOMIC DNA]</scope>
    <source>
        <strain evidence="2">JCM 9373</strain>
    </source>
</reference>
<evidence type="ECO:0000313" key="2">
    <source>
        <dbReference type="Proteomes" id="UP001500320"/>
    </source>
</evidence>
<dbReference type="RefSeq" id="WP_344860794.1">
    <property type="nucleotide sequence ID" value="NZ_BAAAUT010000027.1"/>
</dbReference>
<name>A0ABP6N9Y9_9ACTN</name>
<dbReference type="EMBL" id="BAAAUT010000027">
    <property type="protein sequence ID" value="GAA3141247.1"/>
    <property type="molecule type" value="Genomic_DNA"/>
</dbReference>
<sequence length="97" mass="9955">MTAVSLHVAGRIEVHRLVHRAATGDGYPGMPPGVSAVTRPCGTAVYGHGGLIAGTWSYLYGTRDGGLIAVQNVNGDRGAPFPDPSADVLDAAFRPVA</sequence>
<comment type="caution">
    <text evidence="1">The sequence shown here is derived from an EMBL/GenBank/DDBJ whole genome shotgun (WGS) entry which is preliminary data.</text>
</comment>
<protein>
    <submittedName>
        <fullName evidence="1">Uncharacterized protein</fullName>
    </submittedName>
</protein>
<gene>
    <name evidence="1" type="ORF">GCM10010466_35320</name>
</gene>
<dbReference type="InterPro" id="IPR012338">
    <property type="entry name" value="Beta-lactam/transpept-like"/>
</dbReference>
<accession>A0ABP6N9Y9</accession>
<dbReference type="Gene3D" id="3.40.710.10">
    <property type="entry name" value="DD-peptidase/beta-lactamase superfamily"/>
    <property type="match status" value="1"/>
</dbReference>
<organism evidence="1 2">
    <name type="scientific">Planomonospora alba</name>
    <dbReference type="NCBI Taxonomy" id="161354"/>
    <lineage>
        <taxon>Bacteria</taxon>
        <taxon>Bacillati</taxon>
        <taxon>Actinomycetota</taxon>
        <taxon>Actinomycetes</taxon>
        <taxon>Streptosporangiales</taxon>
        <taxon>Streptosporangiaceae</taxon>
        <taxon>Planomonospora</taxon>
    </lineage>
</organism>
<evidence type="ECO:0000313" key="1">
    <source>
        <dbReference type="EMBL" id="GAA3141247.1"/>
    </source>
</evidence>